<evidence type="ECO:0000259" key="5">
    <source>
        <dbReference type="Pfam" id="PF00171"/>
    </source>
</evidence>
<evidence type="ECO:0000256" key="3">
    <source>
        <dbReference type="PROSITE-ProRule" id="PRU10007"/>
    </source>
</evidence>
<feature type="domain" description="Aldehyde dehydrogenase" evidence="5">
    <location>
        <begin position="13"/>
        <end position="469"/>
    </location>
</feature>
<evidence type="ECO:0000313" key="7">
    <source>
        <dbReference type="Proteomes" id="UP000703893"/>
    </source>
</evidence>
<dbReference type="PANTHER" id="PTHR42804:SF1">
    <property type="entry name" value="ALDEHYDE DEHYDROGENASE-RELATED"/>
    <property type="match status" value="1"/>
</dbReference>
<dbReference type="InterPro" id="IPR016161">
    <property type="entry name" value="Ald_DH/histidinol_DH"/>
</dbReference>
<proteinExistence type="inferred from homology"/>
<dbReference type="FunFam" id="3.40.309.10:FF:000012">
    <property type="entry name" value="Betaine aldehyde dehydrogenase"/>
    <property type="match status" value="1"/>
</dbReference>
<dbReference type="FunFam" id="3.40.605.10:FF:000007">
    <property type="entry name" value="NAD/NADP-dependent betaine aldehyde dehydrogenase"/>
    <property type="match status" value="1"/>
</dbReference>
<dbReference type="PANTHER" id="PTHR42804">
    <property type="entry name" value="ALDEHYDE DEHYDROGENASE"/>
    <property type="match status" value="1"/>
</dbReference>
<reference evidence="6 7" key="1">
    <citation type="submission" date="2019-03" db="EMBL/GenBank/DDBJ databases">
        <title>Lake Tanganyika Metagenome-Assembled Genomes (MAGs).</title>
        <authorList>
            <person name="Tran P."/>
        </authorList>
    </citation>
    <scope>NUCLEOTIDE SEQUENCE [LARGE SCALE GENOMIC DNA]</scope>
    <source>
        <strain evidence="6">K_DeepCast_65m_m2_236</strain>
    </source>
</reference>
<accession>A0A937X4R5</accession>
<dbReference type="InterPro" id="IPR015590">
    <property type="entry name" value="Aldehyde_DH_dom"/>
</dbReference>
<keyword evidence="2 4" id="KW-0560">Oxidoreductase</keyword>
<comment type="caution">
    <text evidence="6">The sequence shown here is derived from an EMBL/GenBank/DDBJ whole genome shotgun (WGS) entry which is preliminary data.</text>
</comment>
<gene>
    <name evidence="6" type="ORF">FJZ00_06395</name>
</gene>
<dbReference type="Pfam" id="PF00171">
    <property type="entry name" value="Aldedh"/>
    <property type="match status" value="1"/>
</dbReference>
<dbReference type="CDD" id="cd07138">
    <property type="entry name" value="ALDH_CddD_SSP0762"/>
    <property type="match status" value="1"/>
</dbReference>
<feature type="active site" evidence="3">
    <location>
        <position position="245"/>
    </location>
</feature>
<dbReference type="InterPro" id="IPR016162">
    <property type="entry name" value="Ald_DH_N"/>
</dbReference>
<dbReference type="PROSITE" id="PS00687">
    <property type="entry name" value="ALDEHYDE_DEHYDR_GLU"/>
    <property type="match status" value="1"/>
</dbReference>
<dbReference type="Gene3D" id="3.40.309.10">
    <property type="entry name" value="Aldehyde Dehydrogenase, Chain A, domain 2"/>
    <property type="match status" value="1"/>
</dbReference>
<sequence length="476" mass="50613">MQDLRRFYIDGQWVPAVGRPERTIVSPATEQPLGAVSLGTGADVEVAVAAARRAFETYSLSTREERLDLLQRLDDAYMARFEDIAQAISAEVGAPITLARGLQAQTGVIHIKTCTEILRSYRFFEDRGSTRIAREPVGVCGLITPWNWPINQICVKLIPALAAGCTVVLKPSEVTPACASILAEVMAAAGVPPGVFNLIHGDGPTVGEAIAAHPGIDMISFTGSTRAGIQVGRTAAGTVKRVALELGGKSPYLLLPDADVDAAVAACVDWIILNSGQSCSAPTRLLVPVQMMDRVTERAIALMSKAVIGDPADEATTMGPVVSKVQWDRVQRLIRSGIEQGANLALGGLGLPGGFKRGYFVRPTLFTGVCNDMLIAREEIFGPVLCVLPYSDEDEAVSIANDTNYGLAAYVASSDAERGRRIAARLRAGSVYFNGTGIDPLAPFGGYKQSGNGREWGVFGFEEYLETKAMLGLGVA</sequence>
<dbReference type="Gene3D" id="3.40.605.10">
    <property type="entry name" value="Aldehyde Dehydrogenase, Chain A, domain 1"/>
    <property type="match status" value="1"/>
</dbReference>
<evidence type="ECO:0000256" key="2">
    <source>
        <dbReference type="ARBA" id="ARBA00023002"/>
    </source>
</evidence>
<evidence type="ECO:0000256" key="1">
    <source>
        <dbReference type="ARBA" id="ARBA00009986"/>
    </source>
</evidence>
<comment type="similarity">
    <text evidence="1 4">Belongs to the aldehyde dehydrogenase family.</text>
</comment>
<protein>
    <submittedName>
        <fullName evidence="6">Aldehyde dehydrogenase family protein</fullName>
    </submittedName>
</protein>
<dbReference type="Proteomes" id="UP000703893">
    <property type="component" value="Unassembled WGS sequence"/>
</dbReference>
<dbReference type="InterPro" id="IPR016163">
    <property type="entry name" value="Ald_DH_C"/>
</dbReference>
<dbReference type="GO" id="GO:0016620">
    <property type="term" value="F:oxidoreductase activity, acting on the aldehyde or oxo group of donors, NAD or NADP as acceptor"/>
    <property type="evidence" value="ECO:0007669"/>
    <property type="project" value="InterPro"/>
</dbReference>
<dbReference type="SUPFAM" id="SSF53720">
    <property type="entry name" value="ALDH-like"/>
    <property type="match status" value="1"/>
</dbReference>
<dbReference type="EMBL" id="VGJX01000320">
    <property type="protein sequence ID" value="MBM3274762.1"/>
    <property type="molecule type" value="Genomic_DNA"/>
</dbReference>
<organism evidence="6 7">
    <name type="scientific">Candidatus Tanganyikabacteria bacterium</name>
    <dbReference type="NCBI Taxonomy" id="2961651"/>
    <lineage>
        <taxon>Bacteria</taxon>
        <taxon>Bacillati</taxon>
        <taxon>Candidatus Sericytochromatia</taxon>
        <taxon>Candidatus Tanganyikabacteria</taxon>
    </lineage>
</organism>
<evidence type="ECO:0000313" key="6">
    <source>
        <dbReference type="EMBL" id="MBM3274762.1"/>
    </source>
</evidence>
<dbReference type="InterPro" id="IPR029510">
    <property type="entry name" value="Ald_DH_CS_GLU"/>
</dbReference>
<name>A0A937X4R5_9BACT</name>
<evidence type="ECO:0000256" key="4">
    <source>
        <dbReference type="RuleBase" id="RU003345"/>
    </source>
</evidence>
<dbReference type="AlphaFoldDB" id="A0A937X4R5"/>